<feature type="domain" description="AbiEi antitoxin C-terminal" evidence="1">
    <location>
        <begin position="66"/>
        <end position="155"/>
    </location>
</feature>
<organism evidence="2 3">
    <name type="scientific">Angustibacter luteus</name>
    <dbReference type="NCBI Taxonomy" id="658456"/>
    <lineage>
        <taxon>Bacteria</taxon>
        <taxon>Bacillati</taxon>
        <taxon>Actinomycetota</taxon>
        <taxon>Actinomycetes</taxon>
        <taxon>Kineosporiales</taxon>
        <taxon>Kineosporiaceae</taxon>
    </lineage>
</organism>
<keyword evidence="3" id="KW-1185">Reference proteome</keyword>
<proteinExistence type="predicted"/>
<comment type="caution">
    <text evidence="2">The sequence shown here is derived from an EMBL/GenBank/DDBJ whole genome shotgun (WGS) entry which is preliminary data.</text>
</comment>
<evidence type="ECO:0000259" key="1">
    <source>
        <dbReference type="Pfam" id="PF09407"/>
    </source>
</evidence>
<dbReference type="EMBL" id="JBHSRD010000008">
    <property type="protein sequence ID" value="MFC6009090.1"/>
    <property type="molecule type" value="Genomic_DNA"/>
</dbReference>
<dbReference type="RefSeq" id="WP_345717618.1">
    <property type="nucleotide sequence ID" value="NZ_BAABFP010000007.1"/>
</dbReference>
<dbReference type="Pfam" id="PF09407">
    <property type="entry name" value="AbiEi_1"/>
    <property type="match status" value="1"/>
</dbReference>
<gene>
    <name evidence="2" type="ORF">ACFQDO_18300</name>
</gene>
<reference evidence="3" key="1">
    <citation type="journal article" date="2019" name="Int. J. Syst. Evol. Microbiol.">
        <title>The Global Catalogue of Microorganisms (GCM) 10K type strain sequencing project: providing services to taxonomists for standard genome sequencing and annotation.</title>
        <authorList>
            <consortium name="The Broad Institute Genomics Platform"/>
            <consortium name="The Broad Institute Genome Sequencing Center for Infectious Disease"/>
            <person name="Wu L."/>
            <person name="Ma J."/>
        </authorList>
    </citation>
    <scope>NUCLEOTIDE SEQUENCE [LARGE SCALE GENOMIC DNA]</scope>
    <source>
        <strain evidence="3">KACC 14249</strain>
    </source>
</reference>
<accession>A0ABW1JJ70</accession>
<dbReference type="Proteomes" id="UP001596189">
    <property type="component" value="Unassembled WGS sequence"/>
</dbReference>
<evidence type="ECO:0000313" key="3">
    <source>
        <dbReference type="Proteomes" id="UP001596189"/>
    </source>
</evidence>
<evidence type="ECO:0000313" key="2">
    <source>
        <dbReference type="EMBL" id="MFC6009090.1"/>
    </source>
</evidence>
<sequence length="320" mass="35350">MPSPSLLDDLVEQQHGVVSHAQAVGAGLGRGWIGHQLRSARWRRVFPGVYVTHTGPVTFRSRVWAGLLHAGTPAVASHRTAAYLQGLVDDEPELVEVCVFAPHRTTRQDGLRIRRRRRFASIASAAGSIPVTTVEDTVLDLTELVGRPDAVVGWLTRACQRRLTTPARLGAAAARRSRLRHRQLVREVLDDVRAGVASALERRYVRDVERAHGLPPSERNSRQVVRGVNRYADVRYRRWRTRVELEGLAYHPADGSHRDHGRDNAATLHGDATLRYGWPAVAGASCSTALEVAAVLRRRGWTGRLRPCSSTCLVRAAQPA</sequence>
<dbReference type="InterPro" id="IPR018547">
    <property type="entry name" value="AbiEi_C"/>
</dbReference>
<protein>
    <recommendedName>
        <fullName evidence="1">AbiEi antitoxin C-terminal domain-containing protein</fullName>
    </recommendedName>
</protein>
<name>A0ABW1JJ70_9ACTN</name>